<protein>
    <submittedName>
        <fullName evidence="1">Uncharacterized protein</fullName>
    </submittedName>
</protein>
<evidence type="ECO:0000313" key="2">
    <source>
        <dbReference type="Proteomes" id="UP001159363"/>
    </source>
</evidence>
<sequence>MVSTTGESLAKTILDILRRLQLHLSNLRGQTCDGAANMSGQSFSVNSTALECVNDLGVLVSQSGKLKAGLCKLSINNDGPAPNQIKPLCPTRKHCRVGPVRYTLEHYRAVHPLAAAETVKFAFKHLRREQKFDDIFERCYSYVEELDLEPVKTPRIRKPPQKYSSEANYHVETDFRKYFRNQFYEALEQCKQRFGFSNQAWSNTRILKQL</sequence>
<reference evidence="1 2" key="1">
    <citation type="submission" date="2023-02" db="EMBL/GenBank/DDBJ databases">
        <title>LHISI_Scaffold_Assembly.</title>
        <authorList>
            <person name="Stuart O.P."/>
            <person name="Cleave R."/>
            <person name="Magrath M.J.L."/>
            <person name="Mikheyev A.S."/>
        </authorList>
    </citation>
    <scope>NUCLEOTIDE SEQUENCE [LARGE SCALE GENOMIC DNA]</scope>
    <source>
        <strain evidence="1">Daus_M_001</strain>
        <tissue evidence="1">Leg muscle</tissue>
    </source>
</reference>
<evidence type="ECO:0000313" key="1">
    <source>
        <dbReference type="EMBL" id="KAJ8879288.1"/>
    </source>
</evidence>
<name>A0ABQ9H4Q9_9NEOP</name>
<gene>
    <name evidence="1" type="ORF">PR048_019896</name>
</gene>
<organism evidence="1 2">
    <name type="scientific">Dryococelus australis</name>
    <dbReference type="NCBI Taxonomy" id="614101"/>
    <lineage>
        <taxon>Eukaryota</taxon>
        <taxon>Metazoa</taxon>
        <taxon>Ecdysozoa</taxon>
        <taxon>Arthropoda</taxon>
        <taxon>Hexapoda</taxon>
        <taxon>Insecta</taxon>
        <taxon>Pterygota</taxon>
        <taxon>Neoptera</taxon>
        <taxon>Polyneoptera</taxon>
        <taxon>Phasmatodea</taxon>
        <taxon>Verophasmatodea</taxon>
        <taxon>Anareolatae</taxon>
        <taxon>Phasmatidae</taxon>
        <taxon>Eurycanthinae</taxon>
        <taxon>Dryococelus</taxon>
    </lineage>
</organism>
<dbReference type="EMBL" id="JARBHB010000007">
    <property type="protein sequence ID" value="KAJ8879288.1"/>
    <property type="molecule type" value="Genomic_DNA"/>
</dbReference>
<comment type="caution">
    <text evidence="1">The sequence shown here is derived from an EMBL/GenBank/DDBJ whole genome shotgun (WGS) entry which is preliminary data.</text>
</comment>
<accession>A0ABQ9H4Q9</accession>
<proteinExistence type="predicted"/>
<keyword evidence="2" id="KW-1185">Reference proteome</keyword>
<dbReference type="Proteomes" id="UP001159363">
    <property type="component" value="Chromosome 6"/>
</dbReference>